<name>A0A4R6T7B6_9BACT</name>
<dbReference type="SUPFAM" id="SSF55961">
    <property type="entry name" value="Bet v1-like"/>
    <property type="match status" value="1"/>
</dbReference>
<keyword evidence="1" id="KW-0812">Transmembrane</keyword>
<dbReference type="AlphaFoldDB" id="A0A4R6T7B6"/>
<sequence>MKFLKVSLLIVVIAIVGLLVYGLFIPTDLRVVEKISINKPIAEVYDFTKLLKNQSLYSKWQLMDPQMEHYFEGEDGTVGFVSGWKSENPDVGSGEQEIIAIMDGQRIDYELRFFEPFESKSQAFMVFTSTAPDQTEVTWGFDSEMAYPMNLMIPMMDMQVALSDDFSVGLANLKAFLEKN</sequence>
<feature type="transmembrane region" description="Helical" evidence="1">
    <location>
        <begin position="6"/>
        <end position="25"/>
    </location>
</feature>
<accession>A0A4R6T7B6</accession>
<evidence type="ECO:0000313" key="2">
    <source>
        <dbReference type="EMBL" id="TDQ16571.1"/>
    </source>
</evidence>
<protein>
    <submittedName>
        <fullName evidence="2">Polyketide cyclase/dehydrase/lipid transport protein</fullName>
    </submittedName>
</protein>
<keyword evidence="1" id="KW-0472">Membrane</keyword>
<comment type="caution">
    <text evidence="2">The sequence shown here is derived from an EMBL/GenBank/DDBJ whole genome shotgun (WGS) entry which is preliminary data.</text>
</comment>
<organism evidence="2 3">
    <name type="scientific">Algoriphagus boseongensis</name>
    <dbReference type="NCBI Taxonomy" id="1442587"/>
    <lineage>
        <taxon>Bacteria</taxon>
        <taxon>Pseudomonadati</taxon>
        <taxon>Bacteroidota</taxon>
        <taxon>Cytophagia</taxon>
        <taxon>Cytophagales</taxon>
        <taxon>Cyclobacteriaceae</taxon>
        <taxon>Algoriphagus</taxon>
    </lineage>
</organism>
<gene>
    <name evidence="2" type="ORF">DFQ04_2691</name>
</gene>
<dbReference type="EMBL" id="SNYF01000007">
    <property type="protein sequence ID" value="TDQ16571.1"/>
    <property type="molecule type" value="Genomic_DNA"/>
</dbReference>
<dbReference type="RefSeq" id="WP_133556608.1">
    <property type="nucleotide sequence ID" value="NZ_SNYF01000007.1"/>
</dbReference>
<proteinExistence type="predicted"/>
<reference evidence="2 3" key="1">
    <citation type="submission" date="2019-03" db="EMBL/GenBank/DDBJ databases">
        <title>Genomic Encyclopedia of Type Strains, Phase III (KMG-III): the genomes of soil and plant-associated and newly described type strains.</title>
        <authorList>
            <person name="Whitman W."/>
        </authorList>
    </citation>
    <scope>NUCLEOTIDE SEQUENCE [LARGE SCALE GENOMIC DNA]</scope>
    <source>
        <strain evidence="2 3">CECT 8446</strain>
    </source>
</reference>
<dbReference type="InterPro" id="IPR023393">
    <property type="entry name" value="START-like_dom_sf"/>
</dbReference>
<evidence type="ECO:0000256" key="1">
    <source>
        <dbReference type="SAM" id="Phobius"/>
    </source>
</evidence>
<dbReference type="Proteomes" id="UP000294535">
    <property type="component" value="Unassembled WGS sequence"/>
</dbReference>
<keyword evidence="3" id="KW-1185">Reference proteome</keyword>
<dbReference type="CDD" id="cd07818">
    <property type="entry name" value="SRPBCC_1"/>
    <property type="match status" value="1"/>
</dbReference>
<dbReference type="OrthoDB" id="9807923at2"/>
<keyword evidence="1" id="KW-1133">Transmembrane helix</keyword>
<dbReference type="Gene3D" id="3.30.530.20">
    <property type="match status" value="1"/>
</dbReference>
<evidence type="ECO:0000313" key="3">
    <source>
        <dbReference type="Proteomes" id="UP000294535"/>
    </source>
</evidence>